<gene>
    <name evidence="1" type="ORF">EDB92DRAFT_1792366</name>
</gene>
<dbReference type="Proteomes" id="UP001201163">
    <property type="component" value="Unassembled WGS sequence"/>
</dbReference>
<dbReference type="EMBL" id="JAKELL010000006">
    <property type="protein sequence ID" value="KAH8997913.1"/>
    <property type="molecule type" value="Genomic_DNA"/>
</dbReference>
<keyword evidence="2" id="KW-1185">Reference proteome</keyword>
<evidence type="ECO:0000313" key="1">
    <source>
        <dbReference type="EMBL" id="KAH8997913.1"/>
    </source>
</evidence>
<proteinExistence type="predicted"/>
<dbReference type="SUPFAM" id="SSF52047">
    <property type="entry name" value="RNI-like"/>
    <property type="match status" value="1"/>
</dbReference>
<accession>A0AAD4LS92</accession>
<reference evidence="1" key="1">
    <citation type="submission" date="2022-01" db="EMBL/GenBank/DDBJ databases">
        <title>Comparative genomics reveals a dynamic genome evolution in the ectomycorrhizal milk-cap (Lactarius) mushrooms.</title>
        <authorList>
            <consortium name="DOE Joint Genome Institute"/>
            <person name="Lebreton A."/>
            <person name="Tang N."/>
            <person name="Kuo A."/>
            <person name="LaButti K."/>
            <person name="Drula E."/>
            <person name="Barry K."/>
            <person name="Clum A."/>
            <person name="Lipzen A."/>
            <person name="Mousain D."/>
            <person name="Ng V."/>
            <person name="Wang R."/>
            <person name="Wang X."/>
            <person name="Dai Y."/>
            <person name="Henrissat B."/>
            <person name="Grigoriev I.V."/>
            <person name="Guerin-Laguette A."/>
            <person name="Yu F."/>
            <person name="Martin F.M."/>
        </authorList>
    </citation>
    <scope>NUCLEOTIDE SEQUENCE</scope>
    <source>
        <strain evidence="1">QP</strain>
    </source>
</reference>
<dbReference type="AlphaFoldDB" id="A0AAD4LS92"/>
<sequence length="479" mass="53963">MALFSDLPLDLLPLIVANLLDPVDVASLCLVNHTFRTFSVPKLYERISIYAWQRSSKLRVTQLFRTLAEHPNLACLVRQLVITDFPKAQDSFAYEHLGGWFTKGLENCVKLRCCTWTRDCSLTSRILKSLGKCPELTDISINGCHSDLYEPGDLLQLLRLHKISLIRPSKPILEILPSWFQATGISLTSLTLICKARQSSIRVSNALFINNQDDMYITDAFLNTVSPHLSRLERLHLVGCQRVTNEGVWSMIRNRTRDLKELSLENLSPNFDMSTLSTACTRAGGLTSLSSFTLTIHLNWSTGAWMDGAVSLLKVSPLGSLNVSVRTPLKVFPETLRDRFCMRIVDQHRDHLIRFSLHGLLLDLASIDHVCLHCSKLEQLFICVDHAKMAPIVAILARANLLCAIHINIKVRPERCSPYSHALDIARQCSSTISQVGIDAEVWKVERCVLVVKGTAQVDRFLTKVENPDIPERFLVVRT</sequence>
<evidence type="ECO:0000313" key="2">
    <source>
        <dbReference type="Proteomes" id="UP001201163"/>
    </source>
</evidence>
<evidence type="ECO:0008006" key="3">
    <source>
        <dbReference type="Google" id="ProtNLM"/>
    </source>
</evidence>
<dbReference type="InterPro" id="IPR032675">
    <property type="entry name" value="LRR_dom_sf"/>
</dbReference>
<protein>
    <recommendedName>
        <fullName evidence="3">F-box domain-containing protein</fullName>
    </recommendedName>
</protein>
<comment type="caution">
    <text evidence="1">The sequence shown here is derived from an EMBL/GenBank/DDBJ whole genome shotgun (WGS) entry which is preliminary data.</text>
</comment>
<organism evidence="1 2">
    <name type="scientific">Lactarius akahatsu</name>
    <dbReference type="NCBI Taxonomy" id="416441"/>
    <lineage>
        <taxon>Eukaryota</taxon>
        <taxon>Fungi</taxon>
        <taxon>Dikarya</taxon>
        <taxon>Basidiomycota</taxon>
        <taxon>Agaricomycotina</taxon>
        <taxon>Agaricomycetes</taxon>
        <taxon>Russulales</taxon>
        <taxon>Russulaceae</taxon>
        <taxon>Lactarius</taxon>
    </lineage>
</organism>
<dbReference type="Gene3D" id="3.80.10.10">
    <property type="entry name" value="Ribonuclease Inhibitor"/>
    <property type="match status" value="1"/>
</dbReference>
<name>A0AAD4LS92_9AGAM</name>